<feature type="compositionally biased region" description="Low complexity" evidence="6">
    <location>
        <begin position="1"/>
        <end position="18"/>
    </location>
</feature>
<evidence type="ECO:0000256" key="1">
    <source>
        <dbReference type="ARBA" id="ARBA00022723"/>
    </source>
</evidence>
<keyword evidence="1" id="KW-0479">Metal-binding</keyword>
<feature type="region of interest" description="Disordered" evidence="6">
    <location>
        <begin position="1"/>
        <end position="45"/>
    </location>
</feature>
<dbReference type="EMBL" id="PDUG01000002">
    <property type="protein sequence ID" value="PIC46793.1"/>
    <property type="molecule type" value="Genomic_DNA"/>
</dbReference>
<evidence type="ECO:0000256" key="5">
    <source>
        <dbReference type="PROSITE-ProRule" id="PRU00042"/>
    </source>
</evidence>
<evidence type="ECO:0000256" key="6">
    <source>
        <dbReference type="SAM" id="MobiDB-lite"/>
    </source>
</evidence>
<dbReference type="AlphaFoldDB" id="A0A2G5V4T5"/>
<reference evidence="9" key="1">
    <citation type="submission" date="2017-10" db="EMBL/GenBank/DDBJ databases">
        <title>Rapid genome shrinkage in a self-fertile nematode reveals novel sperm competition proteins.</title>
        <authorList>
            <person name="Yin D."/>
            <person name="Schwarz E.M."/>
            <person name="Thomas C.G."/>
            <person name="Felde R.L."/>
            <person name="Korf I.F."/>
            <person name="Cutter A.D."/>
            <person name="Schartner C.M."/>
            <person name="Ralston E.J."/>
            <person name="Meyer B.J."/>
            <person name="Haag E.S."/>
        </authorList>
    </citation>
    <scope>NUCLEOTIDE SEQUENCE [LARGE SCALE GENOMIC DNA]</scope>
    <source>
        <strain evidence="9">JU1422</strain>
    </source>
</reference>
<dbReference type="SMART" id="SM00355">
    <property type="entry name" value="ZnF_C2H2"/>
    <property type="match status" value="8"/>
</dbReference>
<proteinExistence type="predicted"/>
<dbReference type="Pfam" id="PF00096">
    <property type="entry name" value="zf-C2H2"/>
    <property type="match status" value="2"/>
</dbReference>
<evidence type="ECO:0000313" key="9">
    <source>
        <dbReference type="Proteomes" id="UP000230233"/>
    </source>
</evidence>
<keyword evidence="3 5" id="KW-0863">Zinc-finger</keyword>
<dbReference type="OrthoDB" id="3437960at2759"/>
<dbReference type="InterPro" id="IPR013087">
    <property type="entry name" value="Znf_C2H2_type"/>
</dbReference>
<keyword evidence="4" id="KW-0862">Zinc</keyword>
<feature type="compositionally biased region" description="Acidic residues" evidence="6">
    <location>
        <begin position="19"/>
        <end position="41"/>
    </location>
</feature>
<sequence length="457" mass="52294">MISSINQEMPSSSSSSSYEDSEDDYREENEEEEAEDHDDCEAGPSVDKEKVKTAGHSCPHCEKTFPYPNKLRVHLKTHEYIRYQCLECPSPQNFNSFTELKSHRKSFHSQAVHKCPQCSFTTSKPAFIRRHIQLSHINGIPCTVAGCFIKVAKNRMKAHIKEVHSKSVETPSKPIRAKLSFHKCPICAYKPDQSILNAEEQYRDLMAHIKNVHDDKGRKVCTFGCGAVIRSEEDKTHWQTCPRFSTDEPTTSTPRLVDDGCGDTNTVTSQSIITETSCDYPTEFESDTEVEKIELLSNSLIEADLEEKGSTEEPPLKKCKTGEEEAMERRFSCEVCSKVFMKWEYVRKHFNACHSKQKTHRVIKKQFKCERKSLKDGEDLCGKSFRTEQALQDHYNVHEGVQPYACVTCNQRFYARDRFAVHLSKYHLTSIKDLTANSSMFGTGNVQSERQTSHEND</sequence>
<name>A0A2G5V4T5_9PELO</name>
<dbReference type="SUPFAM" id="SSF57667">
    <property type="entry name" value="beta-beta-alpha zinc fingers"/>
    <property type="match status" value="2"/>
</dbReference>
<accession>A0A2G5V4T5</accession>
<dbReference type="InterPro" id="IPR036236">
    <property type="entry name" value="Znf_C2H2_sf"/>
</dbReference>
<gene>
    <name evidence="8" type="primary">Cni-F56D1.1</name>
    <name evidence="8" type="synonym">Cnig_chr_II.g6372</name>
    <name evidence="8" type="ORF">B9Z55_006372</name>
</gene>
<dbReference type="STRING" id="1611254.A0A2G5V4T5"/>
<evidence type="ECO:0000259" key="7">
    <source>
        <dbReference type="PROSITE" id="PS50157"/>
    </source>
</evidence>
<dbReference type="GO" id="GO:0008270">
    <property type="term" value="F:zinc ion binding"/>
    <property type="evidence" value="ECO:0007669"/>
    <property type="project" value="UniProtKB-KW"/>
</dbReference>
<evidence type="ECO:0000256" key="3">
    <source>
        <dbReference type="ARBA" id="ARBA00022771"/>
    </source>
</evidence>
<evidence type="ECO:0000256" key="2">
    <source>
        <dbReference type="ARBA" id="ARBA00022737"/>
    </source>
</evidence>
<dbReference type="PROSITE" id="PS00028">
    <property type="entry name" value="ZINC_FINGER_C2H2_1"/>
    <property type="match status" value="3"/>
</dbReference>
<dbReference type="Gene3D" id="3.30.160.60">
    <property type="entry name" value="Classic Zinc Finger"/>
    <property type="match status" value="2"/>
</dbReference>
<feature type="domain" description="C2H2-type" evidence="7">
    <location>
        <begin position="331"/>
        <end position="359"/>
    </location>
</feature>
<dbReference type="Proteomes" id="UP000230233">
    <property type="component" value="Chromosome II"/>
</dbReference>
<evidence type="ECO:0000256" key="4">
    <source>
        <dbReference type="ARBA" id="ARBA00022833"/>
    </source>
</evidence>
<dbReference type="PANTHER" id="PTHR24379:SF121">
    <property type="entry name" value="C2H2-TYPE DOMAIN-CONTAINING PROTEIN"/>
    <property type="match status" value="1"/>
</dbReference>
<protein>
    <recommendedName>
        <fullName evidence="7">C2H2-type domain-containing protein</fullName>
    </recommendedName>
</protein>
<organism evidence="8 9">
    <name type="scientific">Caenorhabditis nigoni</name>
    <dbReference type="NCBI Taxonomy" id="1611254"/>
    <lineage>
        <taxon>Eukaryota</taxon>
        <taxon>Metazoa</taxon>
        <taxon>Ecdysozoa</taxon>
        <taxon>Nematoda</taxon>
        <taxon>Chromadorea</taxon>
        <taxon>Rhabditida</taxon>
        <taxon>Rhabditina</taxon>
        <taxon>Rhabditomorpha</taxon>
        <taxon>Rhabditoidea</taxon>
        <taxon>Rhabditidae</taxon>
        <taxon>Peloderinae</taxon>
        <taxon>Caenorhabditis</taxon>
    </lineage>
</organism>
<feature type="domain" description="C2H2-type" evidence="7">
    <location>
        <begin position="367"/>
        <end position="403"/>
    </location>
</feature>
<keyword evidence="2" id="KW-0677">Repeat</keyword>
<dbReference type="PROSITE" id="PS50157">
    <property type="entry name" value="ZINC_FINGER_C2H2_2"/>
    <property type="match status" value="3"/>
</dbReference>
<comment type="caution">
    <text evidence="8">The sequence shown here is derived from an EMBL/GenBank/DDBJ whole genome shotgun (WGS) entry which is preliminary data.</text>
</comment>
<feature type="domain" description="C2H2-type" evidence="7">
    <location>
        <begin position="56"/>
        <end position="83"/>
    </location>
</feature>
<evidence type="ECO:0000313" key="8">
    <source>
        <dbReference type="EMBL" id="PIC46793.1"/>
    </source>
</evidence>
<keyword evidence="9" id="KW-1185">Reference proteome</keyword>
<dbReference type="PANTHER" id="PTHR24379">
    <property type="entry name" value="KRAB AND ZINC FINGER DOMAIN-CONTAINING"/>
    <property type="match status" value="1"/>
</dbReference>